<dbReference type="PANTHER" id="PTHR30273">
    <property type="entry name" value="PERIPLASMIC SIGNAL SENSOR AND SIGMA FACTOR ACTIVATOR FECR-RELATED"/>
    <property type="match status" value="1"/>
</dbReference>
<evidence type="ECO:0000313" key="4">
    <source>
        <dbReference type="Proteomes" id="UP000315003"/>
    </source>
</evidence>
<dbReference type="Proteomes" id="UP000315003">
    <property type="component" value="Chromosome"/>
</dbReference>
<gene>
    <name evidence="3" type="ORF">SV7mr_50800</name>
</gene>
<reference evidence="3 4" key="1">
    <citation type="submission" date="2019-02" db="EMBL/GenBank/DDBJ databases">
        <title>Deep-cultivation of Planctomycetes and their phenomic and genomic characterization uncovers novel biology.</title>
        <authorList>
            <person name="Wiegand S."/>
            <person name="Jogler M."/>
            <person name="Boedeker C."/>
            <person name="Pinto D."/>
            <person name="Vollmers J."/>
            <person name="Rivas-Marin E."/>
            <person name="Kohn T."/>
            <person name="Peeters S.H."/>
            <person name="Heuer A."/>
            <person name="Rast P."/>
            <person name="Oberbeckmann S."/>
            <person name="Bunk B."/>
            <person name="Jeske O."/>
            <person name="Meyerdierks A."/>
            <person name="Storesund J.E."/>
            <person name="Kallscheuer N."/>
            <person name="Luecker S."/>
            <person name="Lage O.M."/>
            <person name="Pohl T."/>
            <person name="Merkel B.J."/>
            <person name="Hornburger P."/>
            <person name="Mueller R.-W."/>
            <person name="Bruemmer F."/>
            <person name="Labrenz M."/>
            <person name="Spormann A.M."/>
            <person name="Op den Camp H."/>
            <person name="Overmann J."/>
            <person name="Amann R."/>
            <person name="Jetten M.S.M."/>
            <person name="Mascher T."/>
            <person name="Medema M.H."/>
            <person name="Devos D.P."/>
            <person name="Kaster A.-K."/>
            <person name="Ovreas L."/>
            <person name="Rohde M."/>
            <person name="Galperin M.Y."/>
            <person name="Jogler C."/>
        </authorList>
    </citation>
    <scope>NUCLEOTIDE SEQUENCE [LARGE SCALE GENOMIC DNA]</scope>
    <source>
        <strain evidence="3 4">SV_7m_r</strain>
    </source>
</reference>
<dbReference type="InterPro" id="IPR006860">
    <property type="entry name" value="FecR"/>
</dbReference>
<dbReference type="EMBL" id="CP036272">
    <property type="protein sequence ID" value="QDT62532.1"/>
    <property type="molecule type" value="Genomic_DNA"/>
</dbReference>
<accession>A0A517T2E7</accession>
<keyword evidence="4" id="KW-1185">Reference proteome</keyword>
<protein>
    <submittedName>
        <fullName evidence="3">FecR protein</fullName>
    </submittedName>
</protein>
<sequence>MNESRLQRMLEEFQDDALSDTDCRELLQWFDEDESRLSLFVDELRVGNALAALSVLDSDRLPLAVNDCLKRSERAIDLSSEVRQRLESRAQPSPADGLQSGPAARRWSRGRARGWIAACAVAAVVSLCVFLTGDVGTGSGDVVATVQNARKVQAVSVGDPLRSGQVLKLVDGRVTIRFQSGARLAIQAPAELKLLGPNSAQLQHGVATVRVPGAIKGFILETLHQRMTDLGTSFGVDVDTKGDTAISVFEGEIELEDRRRLVGGQSVALSASEQSPREIPYAISQFLNTWRVSFGVEQLIGDVRVASPGERHSPGLVRDSDSLLLFPEREDAFLEQGCLVDAMEPGTYSRPFRKHTVKLTQDVRVDSFLLQYNPGQDDSESKNQTFQGELHFDRPIVALIMQKDLLDASDARMALPETDFRNIFRRGINNADVVTLSPDRRVLRVALNVSNGVDQIRVLVAADNAFNDQ</sequence>
<evidence type="ECO:0000256" key="1">
    <source>
        <dbReference type="SAM" id="Phobius"/>
    </source>
</evidence>
<evidence type="ECO:0000313" key="3">
    <source>
        <dbReference type="EMBL" id="QDT62532.1"/>
    </source>
</evidence>
<name>A0A517T2E7_9BACT</name>
<dbReference type="PANTHER" id="PTHR30273:SF2">
    <property type="entry name" value="PROTEIN FECR"/>
    <property type="match status" value="1"/>
</dbReference>
<organism evidence="3 4">
    <name type="scientific">Stieleria bergensis</name>
    <dbReference type="NCBI Taxonomy" id="2528025"/>
    <lineage>
        <taxon>Bacteria</taxon>
        <taxon>Pseudomonadati</taxon>
        <taxon>Planctomycetota</taxon>
        <taxon>Planctomycetia</taxon>
        <taxon>Pirellulales</taxon>
        <taxon>Pirellulaceae</taxon>
        <taxon>Stieleria</taxon>
    </lineage>
</organism>
<dbReference type="Gene3D" id="2.60.120.1440">
    <property type="match status" value="1"/>
</dbReference>
<dbReference type="Pfam" id="PF04773">
    <property type="entry name" value="FecR"/>
    <property type="match status" value="1"/>
</dbReference>
<feature type="domain" description="FecR protein" evidence="2">
    <location>
        <begin position="171"/>
        <end position="254"/>
    </location>
</feature>
<dbReference type="GO" id="GO:0016989">
    <property type="term" value="F:sigma factor antagonist activity"/>
    <property type="evidence" value="ECO:0007669"/>
    <property type="project" value="TreeGrafter"/>
</dbReference>
<dbReference type="RefSeq" id="WP_145277349.1">
    <property type="nucleotide sequence ID" value="NZ_CP036272.1"/>
</dbReference>
<evidence type="ECO:0000259" key="2">
    <source>
        <dbReference type="Pfam" id="PF04773"/>
    </source>
</evidence>
<keyword evidence="1" id="KW-0472">Membrane</keyword>
<feature type="transmembrane region" description="Helical" evidence="1">
    <location>
        <begin position="115"/>
        <end position="133"/>
    </location>
</feature>
<dbReference type="OrthoDB" id="287725at2"/>
<keyword evidence="1" id="KW-0812">Transmembrane</keyword>
<dbReference type="AlphaFoldDB" id="A0A517T2E7"/>
<keyword evidence="1" id="KW-1133">Transmembrane helix</keyword>
<proteinExistence type="predicted"/>
<dbReference type="InterPro" id="IPR012373">
    <property type="entry name" value="Ferrdict_sens_TM"/>
</dbReference>